<comment type="caution">
    <text evidence="1">The sequence shown here is derived from an EMBL/GenBank/DDBJ whole genome shotgun (WGS) entry which is preliminary data.</text>
</comment>
<dbReference type="EMBL" id="JANLCJ010000815">
    <property type="protein sequence ID" value="MCS5737553.1"/>
    <property type="molecule type" value="Genomic_DNA"/>
</dbReference>
<name>A0ABT2HC95_9MICO</name>
<sequence>MLLPSSKQTSTASGLQQIISNMIGLSCKAEQFMYTGGSPKCPKEILCAADQIRCHLAEAATILGEQVNLTGVQIMKDAWFPELKPTTRGGTAEKELSDAIDVCIKRIDAICRNNTYPLAVCNGIAKSSYCLLLAKY</sequence>
<gene>
    <name evidence="1" type="ORF">N1032_27865</name>
</gene>
<dbReference type="RefSeq" id="WP_259543981.1">
    <property type="nucleotide sequence ID" value="NZ_JANLCJ010000815.1"/>
</dbReference>
<accession>A0ABT2HC95</accession>
<protein>
    <submittedName>
        <fullName evidence="1">Uncharacterized protein</fullName>
    </submittedName>
</protein>
<evidence type="ECO:0000313" key="2">
    <source>
        <dbReference type="Proteomes" id="UP001165586"/>
    </source>
</evidence>
<feature type="non-terminal residue" evidence="1">
    <location>
        <position position="136"/>
    </location>
</feature>
<organism evidence="1 2">
    <name type="scientific">Herbiconiux daphne</name>
    <dbReference type="NCBI Taxonomy" id="2970914"/>
    <lineage>
        <taxon>Bacteria</taxon>
        <taxon>Bacillati</taxon>
        <taxon>Actinomycetota</taxon>
        <taxon>Actinomycetes</taxon>
        <taxon>Micrococcales</taxon>
        <taxon>Microbacteriaceae</taxon>
        <taxon>Herbiconiux</taxon>
    </lineage>
</organism>
<proteinExistence type="predicted"/>
<reference evidence="1" key="1">
    <citation type="submission" date="2022-08" db="EMBL/GenBank/DDBJ databases">
        <authorList>
            <person name="Deng Y."/>
            <person name="Han X.-F."/>
            <person name="Zhang Y.-Q."/>
        </authorList>
    </citation>
    <scope>NUCLEOTIDE SEQUENCE</scope>
    <source>
        <strain evidence="1">CPCC 203386</strain>
    </source>
</reference>
<dbReference type="PROSITE" id="PS51257">
    <property type="entry name" value="PROKAR_LIPOPROTEIN"/>
    <property type="match status" value="1"/>
</dbReference>
<dbReference type="Proteomes" id="UP001165586">
    <property type="component" value="Unassembled WGS sequence"/>
</dbReference>
<keyword evidence="2" id="KW-1185">Reference proteome</keyword>
<evidence type="ECO:0000313" key="1">
    <source>
        <dbReference type="EMBL" id="MCS5737553.1"/>
    </source>
</evidence>